<dbReference type="Pfam" id="PF00534">
    <property type="entry name" value="Glycos_transf_1"/>
    <property type="match status" value="1"/>
</dbReference>
<dbReference type="CDD" id="cd03801">
    <property type="entry name" value="GT4_PimA-like"/>
    <property type="match status" value="1"/>
</dbReference>
<dbReference type="InterPro" id="IPR001296">
    <property type="entry name" value="Glyco_trans_1"/>
</dbReference>
<dbReference type="InterPro" id="IPR050194">
    <property type="entry name" value="Glycosyltransferase_grp1"/>
</dbReference>
<dbReference type="eggNOG" id="COG0297">
    <property type="taxonomic scope" value="Bacteria"/>
</dbReference>
<evidence type="ECO:0000259" key="2">
    <source>
        <dbReference type="Pfam" id="PF13439"/>
    </source>
</evidence>
<reference evidence="3 4" key="1">
    <citation type="submission" date="2012-04" db="EMBL/GenBank/DDBJ databases">
        <title>Complete genome of Rhodanobacter sp. 2APBS1.</title>
        <authorList>
            <consortium name="US DOE Joint Genome Institute"/>
            <person name="Huntemann M."/>
            <person name="Wei C.-L."/>
            <person name="Han J."/>
            <person name="Detter J.C."/>
            <person name="Han C."/>
            <person name="Tapia R."/>
            <person name="Munk A.C.C."/>
            <person name="Chen A."/>
            <person name="Krypides N."/>
            <person name="Mavromatis K."/>
            <person name="Markowitz V."/>
            <person name="Szeto E."/>
            <person name="Ivanova N."/>
            <person name="Mikhailova N."/>
            <person name="Ovchinnikova G."/>
            <person name="Pagani I."/>
            <person name="Pati A."/>
            <person name="Goodwin L."/>
            <person name="Peters L."/>
            <person name="Pitluck S."/>
            <person name="Woyke T."/>
            <person name="Prakash O."/>
            <person name="Elkins J."/>
            <person name="Brown S."/>
            <person name="Palumbo A."/>
            <person name="Hemme C."/>
            <person name="Zhou J."/>
            <person name="Watson D."/>
            <person name="Jardine P."/>
            <person name="Kostka J."/>
            <person name="Green S."/>
        </authorList>
    </citation>
    <scope>NUCLEOTIDE SEQUENCE [LARGE SCALE GENOMIC DNA]</scope>
    <source>
        <strain evidence="3 4">2APBS1</strain>
    </source>
</reference>
<protein>
    <submittedName>
        <fullName evidence="3">Glycosyltransferase</fullName>
    </submittedName>
</protein>
<dbReference type="RefSeq" id="WP_007512739.1">
    <property type="nucleotide sequence ID" value="NC_020541.1"/>
</dbReference>
<evidence type="ECO:0000313" key="3">
    <source>
        <dbReference type="EMBL" id="AGG90247.1"/>
    </source>
</evidence>
<feature type="domain" description="Glycosyl transferase family 1" evidence="1">
    <location>
        <begin position="209"/>
        <end position="358"/>
    </location>
</feature>
<dbReference type="PANTHER" id="PTHR45947">
    <property type="entry name" value="SULFOQUINOVOSYL TRANSFERASE SQD2"/>
    <property type="match status" value="1"/>
</dbReference>
<dbReference type="GO" id="GO:0016757">
    <property type="term" value="F:glycosyltransferase activity"/>
    <property type="evidence" value="ECO:0007669"/>
    <property type="project" value="InterPro"/>
</dbReference>
<dbReference type="KEGG" id="rhd:R2APBS1_3175"/>
<dbReference type="OrthoDB" id="9775208at2"/>
<evidence type="ECO:0000259" key="1">
    <source>
        <dbReference type="Pfam" id="PF00534"/>
    </source>
</evidence>
<accession>M4NJG7</accession>
<dbReference type="Pfam" id="PF13439">
    <property type="entry name" value="Glyco_transf_4"/>
    <property type="match status" value="1"/>
</dbReference>
<dbReference type="PATRIC" id="fig|666685.9.peg.2809"/>
<dbReference type="InterPro" id="IPR028098">
    <property type="entry name" value="Glyco_trans_4-like_N"/>
</dbReference>
<dbReference type="SUPFAM" id="SSF53756">
    <property type="entry name" value="UDP-Glycosyltransferase/glycogen phosphorylase"/>
    <property type="match status" value="1"/>
</dbReference>
<dbReference type="HOGENOM" id="CLU_009583_2_3_6"/>
<keyword evidence="3" id="KW-0808">Transferase</keyword>
<proteinExistence type="predicted"/>
<dbReference type="Gene3D" id="3.40.50.2000">
    <property type="entry name" value="Glycogen Phosphorylase B"/>
    <property type="match status" value="2"/>
</dbReference>
<evidence type="ECO:0000313" key="4">
    <source>
        <dbReference type="Proteomes" id="UP000011859"/>
    </source>
</evidence>
<organism evidence="3 4">
    <name type="scientific">Rhodanobacter denitrificans</name>
    <dbReference type="NCBI Taxonomy" id="666685"/>
    <lineage>
        <taxon>Bacteria</taxon>
        <taxon>Pseudomonadati</taxon>
        <taxon>Pseudomonadota</taxon>
        <taxon>Gammaproteobacteria</taxon>
        <taxon>Lysobacterales</taxon>
        <taxon>Rhodanobacteraceae</taxon>
        <taxon>Rhodanobacter</taxon>
    </lineage>
</organism>
<keyword evidence="4" id="KW-1185">Reference proteome</keyword>
<sequence length="394" mass="42828">MNVLMLGWELPPRITGGLGVACQGLLEGLSALEGISISFILPRLWGGERSGKSRLIAACDIEPWTRGQPDGRLKASTLSIDKGAYQGESVRAALNYARHIDNVMSVLGATPDLVHAHDWLTFPAAIRAKERLGCPLVAHVHSTEVERAGERMHPAIDDIERRGLIAADRVLAVSGRTRRLIIERYGIAPEKVKVIHNAADHHPWRSPLRSKKDRVVSFIGRVTWQKGPSNFIEAAHQVARRLPDTRFVMAGEGDRLAMMKTLCFARDLKDRVDFPGFLDAKGVEDLLAQSAVYVMPSLSEPFGIGALEAIRSGVPVVLSNACGVSEMVRHVQCVNAADSTALADAIVRCLTRPEEAAQQALLAQQEVASWSWCHAAAAIHTTYLDLVAPACIAS</sequence>
<feature type="domain" description="Glycosyltransferase subfamily 4-like N-terminal" evidence="2">
    <location>
        <begin position="90"/>
        <end position="201"/>
    </location>
</feature>
<name>I4WM10_9GAMM</name>
<accession>I4WM10</accession>
<dbReference type="EMBL" id="CP003470">
    <property type="protein sequence ID" value="AGG90247.1"/>
    <property type="molecule type" value="Genomic_DNA"/>
</dbReference>
<dbReference type="Proteomes" id="UP000011859">
    <property type="component" value="Chromosome"/>
</dbReference>
<dbReference type="AlphaFoldDB" id="I4WM10"/>
<gene>
    <name evidence="3" type="ORF">R2APBS1_3175</name>
</gene>
<dbReference type="STRING" id="666685.R2APBS1_3175"/>
<dbReference type="PANTHER" id="PTHR45947:SF3">
    <property type="entry name" value="SULFOQUINOVOSYL TRANSFERASE SQD2"/>
    <property type="match status" value="1"/>
</dbReference>